<dbReference type="Proteomes" id="UP000636709">
    <property type="component" value="Unassembled WGS sequence"/>
</dbReference>
<evidence type="ECO:0000313" key="2">
    <source>
        <dbReference type="EMBL" id="KAF8650537.1"/>
    </source>
</evidence>
<protein>
    <submittedName>
        <fullName evidence="2">Uncharacterized protein</fullName>
    </submittedName>
</protein>
<feature type="compositionally biased region" description="Basic and acidic residues" evidence="1">
    <location>
        <begin position="1"/>
        <end position="13"/>
    </location>
</feature>
<gene>
    <name evidence="2" type="ORF">HU200_063911</name>
</gene>
<sequence length="264" mass="29088">MTARVDSIHEENNSHGNAEEVQLENLDNVQAERELVQYQSVNDGLHSAAMGVDNLDGCSSLVSHIKVNNRSLSLIHPFTQLPSFSFHCLSSLSVNLDMLVPSYFADLHSIFKLASILVDDCLDQQVSSNPKVIGLPRPLTPLVPYSDSEDDDDVQLIPRLPPSSTPHKRCSLKLKEPLDDSFLTRSKRRQPVHDGFRDDASAKEALDYPKIYEARTQDGVPPAPSLGLDVIQGIRVGFLKVRPEDVSAAALFDLDDDDDATSAM</sequence>
<proteinExistence type="predicted"/>
<name>A0A835AAL0_9POAL</name>
<evidence type="ECO:0000313" key="3">
    <source>
        <dbReference type="Proteomes" id="UP000636709"/>
    </source>
</evidence>
<evidence type="ECO:0000256" key="1">
    <source>
        <dbReference type="SAM" id="MobiDB-lite"/>
    </source>
</evidence>
<organism evidence="2 3">
    <name type="scientific">Digitaria exilis</name>
    <dbReference type="NCBI Taxonomy" id="1010633"/>
    <lineage>
        <taxon>Eukaryota</taxon>
        <taxon>Viridiplantae</taxon>
        <taxon>Streptophyta</taxon>
        <taxon>Embryophyta</taxon>
        <taxon>Tracheophyta</taxon>
        <taxon>Spermatophyta</taxon>
        <taxon>Magnoliopsida</taxon>
        <taxon>Liliopsida</taxon>
        <taxon>Poales</taxon>
        <taxon>Poaceae</taxon>
        <taxon>PACMAD clade</taxon>
        <taxon>Panicoideae</taxon>
        <taxon>Panicodae</taxon>
        <taxon>Paniceae</taxon>
        <taxon>Anthephorinae</taxon>
        <taxon>Digitaria</taxon>
    </lineage>
</organism>
<accession>A0A835AAL0</accession>
<comment type="caution">
    <text evidence="2">The sequence shown here is derived from an EMBL/GenBank/DDBJ whole genome shotgun (WGS) entry which is preliminary data.</text>
</comment>
<reference evidence="2" key="1">
    <citation type="submission" date="2020-07" db="EMBL/GenBank/DDBJ databases">
        <title>Genome sequence and genetic diversity analysis of an under-domesticated orphan crop, white fonio (Digitaria exilis).</title>
        <authorList>
            <person name="Bennetzen J.L."/>
            <person name="Chen S."/>
            <person name="Ma X."/>
            <person name="Wang X."/>
            <person name="Yssel A.E.J."/>
            <person name="Chaluvadi S.R."/>
            <person name="Johnson M."/>
            <person name="Gangashetty P."/>
            <person name="Hamidou F."/>
            <person name="Sanogo M.D."/>
            <person name="Zwaenepoel A."/>
            <person name="Wallace J."/>
            <person name="Van De Peer Y."/>
            <person name="Van Deynze A."/>
        </authorList>
    </citation>
    <scope>NUCLEOTIDE SEQUENCE</scope>
    <source>
        <tissue evidence="2">Leaves</tissue>
    </source>
</reference>
<keyword evidence="3" id="KW-1185">Reference proteome</keyword>
<dbReference type="OrthoDB" id="694615at2759"/>
<dbReference type="EMBL" id="JACEFO010002724">
    <property type="protein sequence ID" value="KAF8650537.1"/>
    <property type="molecule type" value="Genomic_DNA"/>
</dbReference>
<feature type="region of interest" description="Disordered" evidence="1">
    <location>
        <begin position="1"/>
        <end position="20"/>
    </location>
</feature>
<dbReference type="AlphaFoldDB" id="A0A835AAL0"/>